<dbReference type="InterPro" id="IPR036388">
    <property type="entry name" value="WH-like_DNA-bd_sf"/>
</dbReference>
<dbReference type="InterPro" id="IPR000524">
    <property type="entry name" value="Tscrpt_reg_HTH_GntR"/>
</dbReference>
<dbReference type="CDD" id="cd07377">
    <property type="entry name" value="WHTH_GntR"/>
    <property type="match status" value="1"/>
</dbReference>
<keyword evidence="1" id="KW-0805">Transcription regulation</keyword>
<dbReference type="PRINTS" id="PR00035">
    <property type="entry name" value="HTHGNTR"/>
</dbReference>
<organism evidence="5 6">
    <name type="scientific">Bosea rubneri</name>
    <dbReference type="NCBI Taxonomy" id="3075434"/>
    <lineage>
        <taxon>Bacteria</taxon>
        <taxon>Pseudomonadati</taxon>
        <taxon>Pseudomonadota</taxon>
        <taxon>Alphaproteobacteria</taxon>
        <taxon>Hyphomicrobiales</taxon>
        <taxon>Boseaceae</taxon>
        <taxon>Bosea</taxon>
    </lineage>
</organism>
<evidence type="ECO:0000259" key="4">
    <source>
        <dbReference type="PROSITE" id="PS50949"/>
    </source>
</evidence>
<dbReference type="InterPro" id="IPR008920">
    <property type="entry name" value="TF_FadR/GntR_C"/>
</dbReference>
<dbReference type="EMBL" id="JAWDID010000008">
    <property type="protein sequence ID" value="MDU0339791.1"/>
    <property type="molecule type" value="Genomic_DNA"/>
</dbReference>
<dbReference type="Proteomes" id="UP001254257">
    <property type="component" value="Unassembled WGS sequence"/>
</dbReference>
<dbReference type="Pfam" id="PF00392">
    <property type="entry name" value="GntR"/>
    <property type="match status" value="1"/>
</dbReference>
<dbReference type="PANTHER" id="PTHR43537:SF44">
    <property type="entry name" value="GNTR FAMILY REGULATORY PROTEIN"/>
    <property type="match status" value="1"/>
</dbReference>
<dbReference type="PANTHER" id="PTHR43537">
    <property type="entry name" value="TRANSCRIPTIONAL REGULATOR, GNTR FAMILY"/>
    <property type="match status" value="1"/>
</dbReference>
<dbReference type="SUPFAM" id="SSF46785">
    <property type="entry name" value="Winged helix' DNA-binding domain"/>
    <property type="match status" value="1"/>
</dbReference>
<dbReference type="SUPFAM" id="SSF48008">
    <property type="entry name" value="GntR ligand-binding domain-like"/>
    <property type="match status" value="1"/>
</dbReference>
<reference evidence="5 6" key="1">
    <citation type="submission" date="2023-09" db="EMBL/GenBank/DDBJ databases">
        <title>Whole genome shotgun sequencing (WGS) of Bosea sp. ZW T0_25, isolated from stored onions (Allium cepa).</title>
        <authorList>
            <person name="Stoll D.A."/>
            <person name="Huch M."/>
        </authorList>
    </citation>
    <scope>NUCLEOTIDE SEQUENCE [LARGE SCALE GENOMIC DNA]</scope>
    <source>
        <strain evidence="5 6">ZW T0_25</strain>
    </source>
</reference>
<protein>
    <submittedName>
        <fullName evidence="5">FCD domain-containing protein</fullName>
    </submittedName>
</protein>
<name>A0ABU3S501_9HYPH</name>
<proteinExistence type="predicted"/>
<dbReference type="Gene3D" id="1.20.120.530">
    <property type="entry name" value="GntR ligand-binding domain-like"/>
    <property type="match status" value="1"/>
</dbReference>
<dbReference type="InterPro" id="IPR036390">
    <property type="entry name" value="WH_DNA-bd_sf"/>
</dbReference>
<dbReference type="Pfam" id="PF07729">
    <property type="entry name" value="FCD"/>
    <property type="match status" value="1"/>
</dbReference>
<dbReference type="SMART" id="SM00895">
    <property type="entry name" value="FCD"/>
    <property type="match status" value="1"/>
</dbReference>
<evidence type="ECO:0000256" key="3">
    <source>
        <dbReference type="ARBA" id="ARBA00023163"/>
    </source>
</evidence>
<accession>A0ABU3S501</accession>
<keyword evidence="2" id="KW-0238">DNA-binding</keyword>
<gene>
    <name evidence="5" type="ORF">RKE40_07860</name>
</gene>
<sequence>MRRGAKPGKIGAIVAHLGAAIVRGEVAPGEALPPEHELEARYQAGRGVVREAVKMLAAKGLVSVRPRHGTHVRPAHDWSMLDRDVLTWLRGGDGLGREILLALDETRAIIEPAAAALAAERATAEDCARIEAALAAMERGQDDPAAAIAADKAFHLAIIDATHNPILRSFRGVIDTILSALFDITVGVFAGNLANHAAVAQAISAREPERARRAMEHLLGYTQQHLLSGSLKPARTDNDKP</sequence>
<dbReference type="RefSeq" id="WP_316017675.1">
    <property type="nucleotide sequence ID" value="NZ_JAWDID010000008.1"/>
</dbReference>
<evidence type="ECO:0000313" key="6">
    <source>
        <dbReference type="Proteomes" id="UP001254257"/>
    </source>
</evidence>
<feature type="domain" description="HTH gntR-type" evidence="4">
    <location>
        <begin position="7"/>
        <end position="75"/>
    </location>
</feature>
<evidence type="ECO:0000256" key="2">
    <source>
        <dbReference type="ARBA" id="ARBA00023125"/>
    </source>
</evidence>
<evidence type="ECO:0000313" key="5">
    <source>
        <dbReference type="EMBL" id="MDU0339791.1"/>
    </source>
</evidence>
<comment type="caution">
    <text evidence="5">The sequence shown here is derived from an EMBL/GenBank/DDBJ whole genome shotgun (WGS) entry which is preliminary data.</text>
</comment>
<keyword evidence="3" id="KW-0804">Transcription</keyword>
<dbReference type="Gene3D" id="1.10.10.10">
    <property type="entry name" value="Winged helix-like DNA-binding domain superfamily/Winged helix DNA-binding domain"/>
    <property type="match status" value="1"/>
</dbReference>
<dbReference type="SMART" id="SM00345">
    <property type="entry name" value="HTH_GNTR"/>
    <property type="match status" value="1"/>
</dbReference>
<dbReference type="PROSITE" id="PS50949">
    <property type="entry name" value="HTH_GNTR"/>
    <property type="match status" value="1"/>
</dbReference>
<dbReference type="InterPro" id="IPR011711">
    <property type="entry name" value="GntR_C"/>
</dbReference>
<keyword evidence="6" id="KW-1185">Reference proteome</keyword>
<evidence type="ECO:0000256" key="1">
    <source>
        <dbReference type="ARBA" id="ARBA00023015"/>
    </source>
</evidence>